<accession>A0ABV9Q2J6</accession>
<evidence type="ECO:0000313" key="1">
    <source>
        <dbReference type="EMBL" id="MFC4768285.1"/>
    </source>
</evidence>
<dbReference type="RefSeq" id="WP_380026248.1">
    <property type="nucleotide sequence ID" value="NZ_JBHSHC010000098.1"/>
</dbReference>
<gene>
    <name evidence="1" type="ORF">ACFO8Q_13105</name>
</gene>
<sequence>MKTELIIKPLEIIQIGVNDRERLLLGDPLHQFPFNPAVAR</sequence>
<organism evidence="1 2">
    <name type="scientific">Effusibacillus consociatus</name>
    <dbReference type="NCBI Taxonomy" id="1117041"/>
    <lineage>
        <taxon>Bacteria</taxon>
        <taxon>Bacillati</taxon>
        <taxon>Bacillota</taxon>
        <taxon>Bacilli</taxon>
        <taxon>Bacillales</taxon>
        <taxon>Alicyclobacillaceae</taxon>
        <taxon>Effusibacillus</taxon>
    </lineage>
</organism>
<protein>
    <submittedName>
        <fullName evidence="1">Uncharacterized protein</fullName>
    </submittedName>
</protein>
<proteinExistence type="predicted"/>
<keyword evidence="2" id="KW-1185">Reference proteome</keyword>
<dbReference type="Proteomes" id="UP001596002">
    <property type="component" value="Unassembled WGS sequence"/>
</dbReference>
<name>A0ABV9Q2J6_9BACL</name>
<evidence type="ECO:0000313" key="2">
    <source>
        <dbReference type="Proteomes" id="UP001596002"/>
    </source>
</evidence>
<comment type="caution">
    <text evidence="1">The sequence shown here is derived from an EMBL/GenBank/DDBJ whole genome shotgun (WGS) entry which is preliminary data.</text>
</comment>
<dbReference type="EMBL" id="JBHSHC010000098">
    <property type="protein sequence ID" value="MFC4768285.1"/>
    <property type="molecule type" value="Genomic_DNA"/>
</dbReference>
<reference evidence="2" key="1">
    <citation type="journal article" date="2019" name="Int. J. Syst. Evol. Microbiol.">
        <title>The Global Catalogue of Microorganisms (GCM) 10K type strain sequencing project: providing services to taxonomists for standard genome sequencing and annotation.</title>
        <authorList>
            <consortium name="The Broad Institute Genomics Platform"/>
            <consortium name="The Broad Institute Genome Sequencing Center for Infectious Disease"/>
            <person name="Wu L."/>
            <person name="Ma J."/>
        </authorList>
    </citation>
    <scope>NUCLEOTIDE SEQUENCE [LARGE SCALE GENOMIC DNA]</scope>
    <source>
        <strain evidence="2">WYCCWR 12678</strain>
    </source>
</reference>